<evidence type="ECO:0000313" key="4">
    <source>
        <dbReference type="EMBL" id="CAE6382168.1"/>
    </source>
</evidence>
<feature type="compositionally biased region" description="Basic and acidic residues" evidence="2">
    <location>
        <begin position="274"/>
        <end position="287"/>
    </location>
</feature>
<sequence length="533" mass="58995">MDGRCRTQGDALRQVRLIRKRREPLQSCWVSVYFFTHYLHPIDQHNLTRSRNMAENTTPEPKVVDREYYDLLGVRTDVSELDLKKAYRKAAIKFHPDKNPSPDAEEKFKEISTAYQVLSDSNLRAVYDKQGKKKVEGAEGGFEDASAFFANVFGGERFNDWIGEISLLKEMTSAAEVMMTDEERAAAEADPNHPKSPNPAAAAGAATVPPGVDATTTLSQPNNVGAPPPSTTPESAPQPTRTDSGIIKHEGSGSATPTGPGAAAGKDKKGKSKLSPEQRKKLDELDLQRKKVMEERIKNLTDKLKDRIRPFMTAKNPGDTNDPEVKAWLGRIKTEAEDLKLESFGVELLHTIGNVYLMKANSALKSRKMFGIPGFVSRLKEKGAVAKEAWGVLGSAIGVQHVMEDMARLQEKGEAAENELRALEMDLTGKILLASWRGTRWEVSQVLREVCDKVLEEPSTPKEELFLRARALFLIGELLKDVKPDESDEERRELERLVAEASKKKGAPAKSPASPTVAASTPEGQKKGWKWAR</sequence>
<comment type="caution">
    <text evidence="4">The sequence shown here is derived from an EMBL/GenBank/DDBJ whole genome shotgun (WGS) entry which is preliminary data.</text>
</comment>
<dbReference type="PROSITE" id="PS00636">
    <property type="entry name" value="DNAJ_1"/>
    <property type="match status" value="1"/>
</dbReference>
<dbReference type="InterPro" id="IPR026894">
    <property type="entry name" value="DnaJ_X"/>
</dbReference>
<gene>
    <name evidence="4" type="ORF">RDB_LOCUS34941</name>
</gene>
<dbReference type="SMART" id="SM00271">
    <property type="entry name" value="DnaJ"/>
    <property type="match status" value="1"/>
</dbReference>
<dbReference type="InterPro" id="IPR052814">
    <property type="entry name" value="Peroxisomal_DnaJ"/>
</dbReference>
<feature type="compositionally biased region" description="Basic and acidic residues" evidence="2">
    <location>
        <begin position="184"/>
        <end position="193"/>
    </location>
</feature>
<dbReference type="CDD" id="cd06257">
    <property type="entry name" value="DnaJ"/>
    <property type="match status" value="1"/>
</dbReference>
<dbReference type="PRINTS" id="PR00625">
    <property type="entry name" value="JDOMAIN"/>
</dbReference>
<reference evidence="4" key="1">
    <citation type="submission" date="2021-01" db="EMBL/GenBank/DDBJ databases">
        <authorList>
            <person name="Kaushik A."/>
        </authorList>
    </citation>
    <scope>NUCLEOTIDE SEQUENCE</scope>
    <source>
        <strain evidence="4">AG1-1C</strain>
    </source>
</reference>
<dbReference type="InterPro" id="IPR018253">
    <property type="entry name" value="DnaJ_domain_CS"/>
</dbReference>
<dbReference type="PANTHER" id="PTHR45006">
    <property type="entry name" value="DNAJ-LIKE PROTEIN 1"/>
    <property type="match status" value="1"/>
</dbReference>
<dbReference type="Pfam" id="PF14308">
    <property type="entry name" value="DnaJ-X"/>
    <property type="match status" value="1"/>
</dbReference>
<keyword evidence="1" id="KW-0175">Coiled coil</keyword>
<dbReference type="Proteomes" id="UP000663846">
    <property type="component" value="Unassembled WGS sequence"/>
</dbReference>
<proteinExistence type="predicted"/>
<accession>A0A8H2WHP6</accession>
<evidence type="ECO:0000256" key="2">
    <source>
        <dbReference type="SAM" id="MobiDB-lite"/>
    </source>
</evidence>
<dbReference type="PROSITE" id="PS50076">
    <property type="entry name" value="DNAJ_2"/>
    <property type="match status" value="1"/>
</dbReference>
<name>A0A8H2WHP6_9AGAM</name>
<dbReference type="PANTHER" id="PTHR45006:SF1">
    <property type="entry name" value="DNAJ-LIKE PROTEIN 1"/>
    <property type="match status" value="1"/>
</dbReference>
<evidence type="ECO:0000256" key="1">
    <source>
        <dbReference type="SAM" id="Coils"/>
    </source>
</evidence>
<feature type="region of interest" description="Disordered" evidence="2">
    <location>
        <begin position="184"/>
        <end position="287"/>
    </location>
</feature>
<dbReference type="AlphaFoldDB" id="A0A8H2WHP6"/>
<evidence type="ECO:0000259" key="3">
    <source>
        <dbReference type="PROSITE" id="PS50076"/>
    </source>
</evidence>
<protein>
    <recommendedName>
        <fullName evidence="3">J domain-containing protein</fullName>
    </recommendedName>
</protein>
<evidence type="ECO:0000313" key="5">
    <source>
        <dbReference type="Proteomes" id="UP000663846"/>
    </source>
</evidence>
<dbReference type="SUPFAM" id="SSF46565">
    <property type="entry name" value="Chaperone J-domain"/>
    <property type="match status" value="1"/>
</dbReference>
<feature type="compositionally biased region" description="Low complexity" evidence="2">
    <location>
        <begin position="252"/>
        <end position="264"/>
    </location>
</feature>
<dbReference type="Gene3D" id="1.10.287.110">
    <property type="entry name" value="DnaJ domain"/>
    <property type="match status" value="1"/>
</dbReference>
<feature type="coiled-coil region" evidence="1">
    <location>
        <begin position="399"/>
        <end position="426"/>
    </location>
</feature>
<feature type="compositionally biased region" description="Low complexity" evidence="2">
    <location>
        <begin position="198"/>
        <end position="214"/>
    </location>
</feature>
<feature type="domain" description="J" evidence="3">
    <location>
        <begin position="67"/>
        <end position="131"/>
    </location>
</feature>
<feature type="compositionally biased region" description="Basic and acidic residues" evidence="2">
    <location>
        <begin position="484"/>
        <end position="503"/>
    </location>
</feature>
<dbReference type="InterPro" id="IPR001623">
    <property type="entry name" value="DnaJ_domain"/>
</dbReference>
<dbReference type="Pfam" id="PF00226">
    <property type="entry name" value="DnaJ"/>
    <property type="match status" value="1"/>
</dbReference>
<dbReference type="EMBL" id="CAJMWS010000220">
    <property type="protein sequence ID" value="CAE6382168.1"/>
    <property type="molecule type" value="Genomic_DNA"/>
</dbReference>
<organism evidence="4 5">
    <name type="scientific">Rhizoctonia solani</name>
    <dbReference type="NCBI Taxonomy" id="456999"/>
    <lineage>
        <taxon>Eukaryota</taxon>
        <taxon>Fungi</taxon>
        <taxon>Dikarya</taxon>
        <taxon>Basidiomycota</taxon>
        <taxon>Agaricomycotina</taxon>
        <taxon>Agaricomycetes</taxon>
        <taxon>Cantharellales</taxon>
        <taxon>Ceratobasidiaceae</taxon>
        <taxon>Rhizoctonia</taxon>
    </lineage>
</organism>
<dbReference type="InterPro" id="IPR036869">
    <property type="entry name" value="J_dom_sf"/>
</dbReference>
<dbReference type="GO" id="GO:0005829">
    <property type="term" value="C:cytosol"/>
    <property type="evidence" value="ECO:0007669"/>
    <property type="project" value="TreeGrafter"/>
</dbReference>
<feature type="region of interest" description="Disordered" evidence="2">
    <location>
        <begin position="484"/>
        <end position="533"/>
    </location>
</feature>
<dbReference type="GO" id="GO:0016558">
    <property type="term" value="P:protein import into peroxisome matrix"/>
    <property type="evidence" value="ECO:0007669"/>
    <property type="project" value="TreeGrafter"/>
</dbReference>